<feature type="domain" description="DUF1731" evidence="1">
    <location>
        <begin position="38"/>
        <end position="84"/>
    </location>
</feature>
<name>A0A6J6GGA3_9ZZZZ</name>
<dbReference type="Gene3D" id="3.40.50.720">
    <property type="entry name" value="NAD(P)-binding Rossmann-like Domain"/>
    <property type="match status" value="1"/>
</dbReference>
<evidence type="ECO:0000313" key="2">
    <source>
        <dbReference type="EMBL" id="CAB4598879.1"/>
    </source>
</evidence>
<dbReference type="PANTHER" id="PTHR11092:SF0">
    <property type="entry name" value="EPIMERASE FAMILY PROTEIN SDR39U1"/>
    <property type="match status" value="1"/>
</dbReference>
<dbReference type="EMBL" id="CAEZUH010000098">
    <property type="protein sequence ID" value="CAB4598879.1"/>
    <property type="molecule type" value="Genomic_DNA"/>
</dbReference>
<reference evidence="2" key="1">
    <citation type="submission" date="2020-05" db="EMBL/GenBank/DDBJ databases">
        <authorList>
            <person name="Chiriac C."/>
            <person name="Salcher M."/>
            <person name="Ghai R."/>
            <person name="Kavagutti S V."/>
        </authorList>
    </citation>
    <scope>NUCLEOTIDE SEQUENCE</scope>
</reference>
<sequence>MNSKLEGAVNLTSPNPVTNQEFTAALARVLNRPAIFPAPAFALKAVLGGFSSEVLGSKRVIPKVLADAKFEFEYQHVSAALTALVD</sequence>
<protein>
    <submittedName>
        <fullName evidence="2">Unannotated protein</fullName>
    </submittedName>
</protein>
<dbReference type="AlphaFoldDB" id="A0A6J6GGA3"/>
<gene>
    <name evidence="2" type="ORF">UFOPK1798_00880</name>
</gene>
<dbReference type="PANTHER" id="PTHR11092">
    <property type="entry name" value="SUGAR NUCLEOTIDE EPIMERASE RELATED"/>
    <property type="match status" value="1"/>
</dbReference>
<organism evidence="2">
    <name type="scientific">freshwater metagenome</name>
    <dbReference type="NCBI Taxonomy" id="449393"/>
    <lineage>
        <taxon>unclassified sequences</taxon>
        <taxon>metagenomes</taxon>
        <taxon>ecological metagenomes</taxon>
    </lineage>
</organism>
<dbReference type="Pfam" id="PF08338">
    <property type="entry name" value="DUF1731"/>
    <property type="match status" value="1"/>
</dbReference>
<dbReference type="InterPro" id="IPR013549">
    <property type="entry name" value="DUF1731"/>
</dbReference>
<evidence type="ECO:0000259" key="1">
    <source>
        <dbReference type="Pfam" id="PF08338"/>
    </source>
</evidence>
<accession>A0A6J6GGA3</accession>
<proteinExistence type="predicted"/>